<dbReference type="OrthoDB" id="4364826at2759"/>
<reference evidence="2" key="1">
    <citation type="submission" date="2022-12" db="EMBL/GenBank/DDBJ databases">
        <authorList>
            <person name="Petersen C."/>
        </authorList>
    </citation>
    <scope>NUCLEOTIDE SEQUENCE</scope>
    <source>
        <strain evidence="2">IBT 17660</strain>
    </source>
</reference>
<accession>A0A9W9X9Z1</accession>
<evidence type="ECO:0000313" key="2">
    <source>
        <dbReference type="EMBL" id="KAJ5486716.1"/>
    </source>
</evidence>
<dbReference type="EMBL" id="JAPWDO010000001">
    <property type="protein sequence ID" value="KAJ5486716.1"/>
    <property type="molecule type" value="Genomic_DNA"/>
</dbReference>
<dbReference type="Proteomes" id="UP001147760">
    <property type="component" value="Unassembled WGS sequence"/>
</dbReference>
<organism evidence="2 3">
    <name type="scientific">Penicillium desertorum</name>
    <dbReference type="NCBI Taxonomy" id="1303715"/>
    <lineage>
        <taxon>Eukaryota</taxon>
        <taxon>Fungi</taxon>
        <taxon>Dikarya</taxon>
        <taxon>Ascomycota</taxon>
        <taxon>Pezizomycotina</taxon>
        <taxon>Eurotiomycetes</taxon>
        <taxon>Eurotiomycetidae</taxon>
        <taxon>Eurotiales</taxon>
        <taxon>Aspergillaceae</taxon>
        <taxon>Penicillium</taxon>
    </lineage>
</organism>
<proteinExistence type="predicted"/>
<gene>
    <name evidence="2" type="ORF">N7530_001016</name>
</gene>
<keyword evidence="3" id="KW-1185">Reference proteome</keyword>
<protein>
    <submittedName>
        <fullName evidence="2">Uncharacterized protein</fullName>
    </submittedName>
</protein>
<name>A0A9W9X9Z1_9EURO</name>
<dbReference type="AlphaFoldDB" id="A0A9W9X9Z1"/>
<evidence type="ECO:0000256" key="1">
    <source>
        <dbReference type="SAM" id="MobiDB-lite"/>
    </source>
</evidence>
<evidence type="ECO:0000313" key="3">
    <source>
        <dbReference type="Proteomes" id="UP001147760"/>
    </source>
</evidence>
<sequence>MLPYGQDDGLGVQHPNAKLCDCSEHSETTWPAEHALLFIPDFAKRCPYCPWKTERMAKAGYPAPMLRRHMRQYHLRDSDNYPGISVDPLRVSSKTEYEGYELTRGSRPTIEKNTEQT</sequence>
<comment type="caution">
    <text evidence="2">The sequence shown here is derived from an EMBL/GenBank/DDBJ whole genome shotgun (WGS) entry which is preliminary data.</text>
</comment>
<feature type="region of interest" description="Disordered" evidence="1">
    <location>
        <begin position="97"/>
        <end position="117"/>
    </location>
</feature>
<reference evidence="2" key="2">
    <citation type="journal article" date="2023" name="IMA Fungus">
        <title>Comparative genomic study of the Penicillium genus elucidates a diverse pangenome and 15 lateral gene transfer events.</title>
        <authorList>
            <person name="Petersen C."/>
            <person name="Sorensen T."/>
            <person name="Nielsen M.R."/>
            <person name="Sondergaard T.E."/>
            <person name="Sorensen J.L."/>
            <person name="Fitzpatrick D.A."/>
            <person name="Frisvad J.C."/>
            <person name="Nielsen K.L."/>
        </authorList>
    </citation>
    <scope>NUCLEOTIDE SEQUENCE</scope>
    <source>
        <strain evidence="2">IBT 17660</strain>
    </source>
</reference>